<evidence type="ECO:0000313" key="2">
    <source>
        <dbReference type="Proteomes" id="UP000264753"/>
    </source>
</evidence>
<gene>
    <name evidence="1" type="ORF">DEF21_02770</name>
</gene>
<proteinExistence type="predicted"/>
<comment type="caution">
    <text evidence="1">The sequence shown here is derived from an EMBL/GenBank/DDBJ whole genome shotgun (WGS) entry which is preliminary data.</text>
</comment>
<sequence>MVRISTWLVKPSALITHKKTGPHMQARFFMWFIFNAALENSSPARAEILLPTTPPHQLANAN</sequence>
<dbReference type="EMBL" id="DOOG01000027">
    <property type="protein sequence ID" value="HBU96816.1"/>
    <property type="molecule type" value="Genomic_DNA"/>
</dbReference>
<evidence type="ECO:0000313" key="1">
    <source>
        <dbReference type="EMBL" id="HBU96816.1"/>
    </source>
</evidence>
<name>A0A358HNR3_9PROT</name>
<organism evidence="1 2">
    <name type="scientific">Thalassospira lucentensis</name>
    <dbReference type="NCBI Taxonomy" id="168935"/>
    <lineage>
        <taxon>Bacteria</taxon>
        <taxon>Pseudomonadati</taxon>
        <taxon>Pseudomonadota</taxon>
        <taxon>Alphaproteobacteria</taxon>
        <taxon>Rhodospirillales</taxon>
        <taxon>Thalassospiraceae</taxon>
        <taxon>Thalassospira</taxon>
    </lineage>
</organism>
<accession>A0A358HNR3</accession>
<dbReference type="AlphaFoldDB" id="A0A358HNR3"/>
<reference evidence="1 2" key="1">
    <citation type="journal article" date="2018" name="Nat. Biotechnol.">
        <title>A standardized bacterial taxonomy based on genome phylogeny substantially revises the tree of life.</title>
        <authorList>
            <person name="Parks D.H."/>
            <person name="Chuvochina M."/>
            <person name="Waite D.W."/>
            <person name="Rinke C."/>
            <person name="Skarshewski A."/>
            <person name="Chaumeil P.A."/>
            <person name="Hugenholtz P."/>
        </authorList>
    </citation>
    <scope>NUCLEOTIDE SEQUENCE [LARGE SCALE GENOMIC DNA]</scope>
    <source>
        <strain evidence="1">UBA8707</strain>
    </source>
</reference>
<dbReference type="Proteomes" id="UP000264753">
    <property type="component" value="Unassembled WGS sequence"/>
</dbReference>
<protein>
    <submittedName>
        <fullName evidence="1">Uncharacterized protein</fullName>
    </submittedName>
</protein>